<name>M5IPK5_9BACT</name>
<organism evidence="1 2">
    <name type="scientific">Campylobacter showae CSUNSWCD</name>
    <dbReference type="NCBI Taxonomy" id="1244083"/>
    <lineage>
        <taxon>Bacteria</taxon>
        <taxon>Pseudomonadati</taxon>
        <taxon>Campylobacterota</taxon>
        <taxon>Epsilonproteobacteria</taxon>
        <taxon>Campylobacterales</taxon>
        <taxon>Campylobacteraceae</taxon>
        <taxon>Campylobacter</taxon>
    </lineage>
</organism>
<dbReference type="EMBL" id="AMZQ01000011">
    <property type="protein sequence ID" value="EKU10666.1"/>
    <property type="molecule type" value="Genomic_DNA"/>
</dbReference>
<dbReference type="AlphaFoldDB" id="M5IPK5"/>
<gene>
    <name evidence="1" type="ORF">CSUNSWCD_740</name>
</gene>
<evidence type="ECO:0000313" key="1">
    <source>
        <dbReference type="EMBL" id="EKU10666.1"/>
    </source>
</evidence>
<accession>M5IPK5</accession>
<protein>
    <submittedName>
        <fullName evidence="1">Uncharacterized protein</fullName>
    </submittedName>
</protein>
<comment type="caution">
    <text evidence="1">The sequence shown here is derived from an EMBL/GenBank/DDBJ whole genome shotgun (WGS) entry which is preliminary data.</text>
</comment>
<dbReference type="Proteomes" id="UP000011939">
    <property type="component" value="Unassembled WGS sequence"/>
</dbReference>
<dbReference type="STRING" id="1244083.CSUNSWCD_740"/>
<reference evidence="1 2" key="1">
    <citation type="journal article" date="2013" name="Genome Announc.">
        <title>Genome Sequence of Campylobacter showae UNSWCD, Isolated from a Patient with Crohn's Disease.</title>
        <authorList>
            <person name="Tay A.P."/>
            <person name="Kaakoush N.O."/>
            <person name="Deshpande N.P."/>
            <person name="Chen Z."/>
            <person name="Mitchell H."/>
            <person name="Wilkins M.R."/>
        </authorList>
    </citation>
    <scope>NUCLEOTIDE SEQUENCE [LARGE SCALE GENOMIC DNA]</scope>
    <source>
        <strain evidence="1 2">CSUNSWCD</strain>
    </source>
</reference>
<proteinExistence type="predicted"/>
<evidence type="ECO:0000313" key="2">
    <source>
        <dbReference type="Proteomes" id="UP000011939"/>
    </source>
</evidence>
<dbReference type="PATRIC" id="fig|1244083.3.peg.1984"/>
<sequence>MPEQGELATKQDLYENKVKNHKIYPCKGRYAKKLVLFRFLASIII</sequence>